<dbReference type="Gene3D" id="3.10.20.90">
    <property type="entry name" value="Phosphatidylinositol 3-kinase Catalytic Subunit, Chain A, domain 1"/>
    <property type="match status" value="1"/>
</dbReference>
<feature type="compositionally biased region" description="Basic and acidic residues" evidence="7">
    <location>
        <begin position="427"/>
        <end position="439"/>
    </location>
</feature>
<proteinExistence type="predicted"/>
<keyword evidence="2" id="KW-0479">Metal-binding</keyword>
<keyword evidence="12" id="KW-1185">Reference proteome</keyword>
<feature type="compositionally biased region" description="Polar residues" evidence="7">
    <location>
        <begin position="1453"/>
        <end position="1467"/>
    </location>
</feature>
<feature type="region of interest" description="Disordered" evidence="7">
    <location>
        <begin position="1165"/>
        <end position="1207"/>
    </location>
</feature>
<feature type="compositionally biased region" description="Basic and acidic residues" evidence="7">
    <location>
        <begin position="1764"/>
        <end position="1777"/>
    </location>
</feature>
<feature type="compositionally biased region" description="Low complexity" evidence="7">
    <location>
        <begin position="528"/>
        <end position="540"/>
    </location>
</feature>
<evidence type="ECO:0000256" key="5">
    <source>
        <dbReference type="ARBA" id="ARBA00023242"/>
    </source>
</evidence>
<keyword evidence="3 6" id="KW-0863">Zinc-finger</keyword>
<dbReference type="GO" id="GO:0005634">
    <property type="term" value="C:nucleus"/>
    <property type="evidence" value="ECO:0007669"/>
    <property type="project" value="UniProtKB-SubCell"/>
</dbReference>
<feature type="compositionally biased region" description="Basic and acidic residues" evidence="7">
    <location>
        <begin position="1539"/>
        <end position="1556"/>
    </location>
</feature>
<dbReference type="PROSITE" id="PS50089">
    <property type="entry name" value="ZF_RING_2"/>
    <property type="match status" value="1"/>
</dbReference>
<feature type="compositionally biased region" description="Basic residues" evidence="7">
    <location>
        <begin position="917"/>
        <end position="926"/>
    </location>
</feature>
<reference evidence="11" key="1">
    <citation type="submission" date="2023-07" db="EMBL/GenBank/DDBJ databases">
        <title>Chromosome-level Genome Assembly of Striped Snakehead (Channa striata).</title>
        <authorList>
            <person name="Liu H."/>
        </authorList>
    </citation>
    <scope>NUCLEOTIDE SEQUENCE</scope>
    <source>
        <strain evidence="11">Gz</strain>
        <tissue evidence="11">Muscle</tissue>
    </source>
</reference>
<dbReference type="Pfam" id="PF13696">
    <property type="entry name" value="zf-CCHC_2"/>
    <property type="match status" value="1"/>
</dbReference>
<comment type="caution">
    <text evidence="11">The sequence shown here is derived from an EMBL/GenBank/DDBJ whole genome shotgun (WGS) entry which is preliminary data.</text>
</comment>
<comment type="subcellular location">
    <subcellularLocation>
        <location evidence="1">Nucleus</location>
    </subcellularLocation>
</comment>
<dbReference type="CDD" id="cd16620">
    <property type="entry name" value="vRING-HC-C4C4_RBBP6"/>
    <property type="match status" value="1"/>
</dbReference>
<accession>A0AA88M9H0</accession>
<feature type="compositionally biased region" description="Low complexity" evidence="7">
    <location>
        <begin position="622"/>
        <end position="639"/>
    </location>
</feature>
<dbReference type="InterPro" id="IPR036875">
    <property type="entry name" value="Znf_CCHC_sf"/>
</dbReference>
<dbReference type="InterPro" id="IPR013083">
    <property type="entry name" value="Znf_RING/FYVE/PHD"/>
</dbReference>
<feature type="domain" description="CCHC-type" evidence="9">
    <location>
        <begin position="165"/>
        <end position="179"/>
    </location>
</feature>
<evidence type="ECO:0000256" key="7">
    <source>
        <dbReference type="SAM" id="MobiDB-lite"/>
    </source>
</evidence>
<feature type="compositionally biased region" description="Low complexity" evidence="7">
    <location>
        <begin position="345"/>
        <end position="354"/>
    </location>
</feature>
<evidence type="ECO:0000256" key="1">
    <source>
        <dbReference type="ARBA" id="ARBA00004123"/>
    </source>
</evidence>
<feature type="compositionally biased region" description="Basic residues" evidence="7">
    <location>
        <begin position="640"/>
        <end position="656"/>
    </location>
</feature>
<feature type="compositionally biased region" description="Polar residues" evidence="7">
    <location>
        <begin position="988"/>
        <end position="1001"/>
    </location>
</feature>
<feature type="compositionally biased region" description="Basic and acidic residues" evidence="7">
    <location>
        <begin position="1468"/>
        <end position="1527"/>
    </location>
</feature>
<feature type="region of interest" description="Disordered" evidence="7">
    <location>
        <begin position="1406"/>
        <end position="1786"/>
    </location>
</feature>
<feature type="compositionally biased region" description="Basic and acidic residues" evidence="7">
    <location>
        <begin position="1165"/>
        <end position="1199"/>
    </location>
</feature>
<dbReference type="Pfam" id="PF08783">
    <property type="entry name" value="DWNN"/>
    <property type="match status" value="1"/>
</dbReference>
<dbReference type="PROSITE" id="PS51282">
    <property type="entry name" value="DWNN"/>
    <property type="match status" value="1"/>
</dbReference>
<evidence type="ECO:0000256" key="2">
    <source>
        <dbReference type="ARBA" id="ARBA00022723"/>
    </source>
</evidence>
<feature type="compositionally biased region" description="Basic and acidic residues" evidence="7">
    <location>
        <begin position="1662"/>
        <end position="1701"/>
    </location>
</feature>
<feature type="compositionally biased region" description="Basic and acidic residues" evidence="7">
    <location>
        <begin position="949"/>
        <end position="987"/>
    </location>
</feature>
<dbReference type="PANTHER" id="PTHR15439">
    <property type="entry name" value="RETINOBLASTOMA-BINDING PROTEIN 6"/>
    <property type="match status" value="1"/>
</dbReference>
<dbReference type="Gene3D" id="3.30.40.10">
    <property type="entry name" value="Zinc/RING finger domain, C3HC4 (zinc finger)"/>
    <property type="match status" value="1"/>
</dbReference>
<feature type="compositionally biased region" description="Basic and acidic residues" evidence="7">
    <location>
        <begin position="1745"/>
        <end position="1757"/>
    </location>
</feature>
<dbReference type="InterPro" id="IPR033489">
    <property type="entry name" value="RBBP6"/>
</dbReference>
<feature type="region of interest" description="Disordered" evidence="7">
    <location>
        <begin position="330"/>
        <end position="551"/>
    </location>
</feature>
<protein>
    <recommendedName>
        <fullName evidence="13">E3 ubiquitin-protein ligase RBBP6</fullName>
    </recommendedName>
</protein>
<dbReference type="EMBL" id="JAUPFM010000013">
    <property type="protein sequence ID" value="KAK2833649.1"/>
    <property type="molecule type" value="Genomic_DNA"/>
</dbReference>
<feature type="compositionally biased region" description="Polar residues" evidence="7">
    <location>
        <begin position="478"/>
        <end position="492"/>
    </location>
</feature>
<evidence type="ECO:0000256" key="6">
    <source>
        <dbReference type="PROSITE-ProRule" id="PRU00047"/>
    </source>
</evidence>
<feature type="region of interest" description="Disordered" evidence="7">
    <location>
        <begin position="81"/>
        <end position="110"/>
    </location>
</feature>
<dbReference type="Proteomes" id="UP001187415">
    <property type="component" value="Unassembled WGS sequence"/>
</dbReference>
<feature type="compositionally biased region" description="Low complexity" evidence="7">
    <location>
        <begin position="848"/>
        <end position="872"/>
    </location>
</feature>
<sequence length="1786" mass="200816">MAHIHYKFSSRLSYDTVLFHGPHITLRDLKTQIMGREKLRAGHCELQITNSQSKQEYTDDEGLIPKGSSVIVRRIPVIGGKSNSSTKTNKSESSSVQFPPACGATRTMDEQSSSRGFTLFSEMANLAKADVSEEDKIKLMIYQSTYDPMNYNKKFGAVLPANYTCYRCGNAGHHIRNCPTSGDKSFEAPLRMKKSTGIPRTFMVEVDDPNTKGAMLTTCGRYAIPAIDAEAYAIGKKEKPPFIPQEIPKSETKEDPVPDELLCLICHDLLSDAVVIPCCANSYCDDCIRTTLLDSDEHVCPTCGQSDVSPDALIANKFLRQAVNNFKKDTGYTKSLQKSSGGSQTPNPTTRPSTVPTPPPVTGQRQPQKTNQPAYSQQVNQDSVQHRPKAAETLPLSGGPPAATCPASAHSVPSTSLQPEPSCLRIPNKEAEEKTRDDSEVAAAAPSVQVSNDDPTAAPSQLIPVINHTVVVEPPRTVSRNPQQTPSSSERLGSTARPREPPPPWNSSCSSSGLPSRGWTESQQLIPSSSSASSSSASSSTTTPPLFASPHFLSSHSTYSRGYQQTTPVWTAPISQGTPIPSLCSSTPTSSIPSLIPNEWYKHQRRKKESLAHRETTHRRSSSCNSKSSKSSRSYSRSSSRSRSRSRSISKGRSRHLSPYSRHRDVHSRSHHSCSSYSYGYKRSRSPKPSSSSSRGRHCSRSASPSDHQKKRHHGRHQHKKSSSSSSNSRRRGEHSAREKGGSDGGSASYPYAPHASQTTSLELERECYLQWKKQYKDWCEKYFSSYMGHFHQLPLPLLNFPPPPPPPPPPPSQWVDREGAQIRSHTTPDSRYQPQGRLTACAERRSPSSQSSSDSRSPPSYSSSEVRSTPSQLFSDSRSSPSHTSNDSRSPPSQSSSYGRSTPSEEGAQSGDYKQKFSHLAKRGRKGTEEVEVQQRSKGDNEMIVNISERESTLKHDQSGIKKHDEGSLRPDGADSTGDSRNHQEEAATSNALKSVQTSLKAKKSLDKDCERESRKQRNIKGEEGRRGGKHSDSRQDVERPCKVQARKDADTVDGDGYRHPGGRDVADTTSESNRKRKCEEQERNESQHESESPNPFERKKQKNEKQTEIKTQPLSERDIWEEGMKVKPQKKISININLDGKRKEGNDGNQDLICLEKITGKTKGEMVESGKREEEPLDRGDTEVEVEQHKQISREREEEIDTGEAEDREILKKGIFIHYKAEMWEKSAGEEDDFGQTTSVREEKDFDFWRCAFGGRDKTEESGRSWENVDSKGDEVTRDARKSATGRDVVEDRIKNESQEMAELVRNSRNNWADGRSTRDENREIPLEQSKQKGEKELMEEGERRMKNEEGVKRGRERHHDEGSCEDHQERRTMVNTLQEFTQDGAAERETEHVVFQNKREITGLGSLYEGLPSPLVVPSNQETEEENKQRSQRSVNVERDRDRDTPEDATLSSSSRAVTPSSGKYRTDSTDRERERRTEPERWRDRERGRESERWKDRPKDSKRAKDKRREEDRGRYRGSERGWNHPPSDHFSSSLERREWQRGGDQGSEKNHFHPGRKPSGSGGRERSSKSSAGPEPQMNVHKTHRDTSLEFNCKDKNQPHDYYNHPDPSPNYRHINRPAGTHPSPSFLAHSQGNDRDPLPSESFGPAWELTRNRSRNASEKGEWKGNKVEGKERAGGSRWENEAHKFERETKREERGELEEGERPSSRSSNSSSSSILESSKDDRRKGRKKHKKHRKEKRQAGELERLEGRELKKKKNGREEESGGEADARPRLCSLMLSA</sequence>
<keyword evidence="4" id="KW-0862">Zinc</keyword>
<feature type="compositionally biased region" description="Basic and acidic residues" evidence="7">
    <location>
        <begin position="927"/>
        <end position="942"/>
    </location>
</feature>
<dbReference type="SUPFAM" id="SSF57756">
    <property type="entry name" value="Retrovirus zinc finger-like domains"/>
    <property type="match status" value="1"/>
</dbReference>
<feature type="compositionally biased region" description="Basic and acidic residues" evidence="7">
    <location>
        <begin position="1318"/>
        <end position="1375"/>
    </location>
</feature>
<feature type="compositionally biased region" description="Basic and acidic residues" evidence="7">
    <location>
        <begin position="1439"/>
        <end position="1449"/>
    </location>
</feature>
<feature type="compositionally biased region" description="Basic and acidic residues" evidence="7">
    <location>
        <begin position="1290"/>
        <end position="1300"/>
    </location>
</feature>
<feature type="compositionally biased region" description="Polar residues" evidence="7">
    <location>
        <begin position="873"/>
        <end position="885"/>
    </location>
</feature>
<feature type="compositionally biased region" description="Basic and acidic residues" evidence="7">
    <location>
        <begin position="1258"/>
        <end position="1284"/>
    </location>
</feature>
<evidence type="ECO:0000256" key="3">
    <source>
        <dbReference type="ARBA" id="ARBA00022771"/>
    </source>
</evidence>
<gene>
    <name evidence="11" type="ORF">Q5P01_017538</name>
</gene>
<feature type="compositionally biased region" description="Low complexity" evidence="7">
    <location>
        <begin position="886"/>
        <end position="905"/>
    </location>
</feature>
<dbReference type="InterPro" id="IPR001878">
    <property type="entry name" value="Znf_CCHC"/>
</dbReference>
<evidence type="ECO:0000259" key="10">
    <source>
        <dbReference type="PROSITE" id="PS51282"/>
    </source>
</evidence>
<feature type="compositionally biased region" description="Low complexity" evidence="7">
    <location>
        <begin position="81"/>
        <end position="95"/>
    </location>
</feature>
<evidence type="ECO:0000259" key="9">
    <source>
        <dbReference type="PROSITE" id="PS50158"/>
    </source>
</evidence>
<dbReference type="GO" id="GO:0061630">
    <property type="term" value="F:ubiquitin protein ligase activity"/>
    <property type="evidence" value="ECO:0007669"/>
    <property type="project" value="InterPro"/>
</dbReference>
<dbReference type="GO" id="GO:0003676">
    <property type="term" value="F:nucleic acid binding"/>
    <property type="evidence" value="ECO:0007669"/>
    <property type="project" value="InterPro"/>
</dbReference>
<dbReference type="GO" id="GO:0006511">
    <property type="term" value="P:ubiquitin-dependent protein catabolic process"/>
    <property type="evidence" value="ECO:0007669"/>
    <property type="project" value="TreeGrafter"/>
</dbReference>
<feature type="compositionally biased region" description="Basic and acidic residues" evidence="7">
    <location>
        <begin position="1590"/>
        <end position="1609"/>
    </location>
</feature>
<feature type="compositionally biased region" description="Pro residues" evidence="7">
    <location>
        <begin position="801"/>
        <end position="813"/>
    </location>
</feature>
<dbReference type="SMART" id="SM01180">
    <property type="entry name" value="DWNN"/>
    <property type="match status" value="1"/>
</dbReference>
<feature type="compositionally biased region" description="Basic residues" evidence="7">
    <location>
        <begin position="709"/>
        <end position="722"/>
    </location>
</feature>
<feature type="compositionally biased region" description="Polar residues" evidence="7">
    <location>
        <begin position="363"/>
        <end position="383"/>
    </location>
</feature>
<dbReference type="PANTHER" id="PTHR15439:SF0">
    <property type="entry name" value="CELL DIVISION CYCLE AND APOPTOSIS REGULATOR PROTEIN 1-RELATED"/>
    <property type="match status" value="1"/>
</dbReference>
<evidence type="ECO:0000313" key="11">
    <source>
        <dbReference type="EMBL" id="KAK2833649.1"/>
    </source>
</evidence>
<organism evidence="11 12">
    <name type="scientific">Channa striata</name>
    <name type="common">Snakehead murrel</name>
    <name type="synonym">Ophicephalus striatus</name>
    <dbReference type="NCBI Taxonomy" id="64152"/>
    <lineage>
        <taxon>Eukaryota</taxon>
        <taxon>Metazoa</taxon>
        <taxon>Chordata</taxon>
        <taxon>Craniata</taxon>
        <taxon>Vertebrata</taxon>
        <taxon>Euteleostomi</taxon>
        <taxon>Actinopterygii</taxon>
        <taxon>Neopterygii</taxon>
        <taxon>Teleostei</taxon>
        <taxon>Neoteleostei</taxon>
        <taxon>Acanthomorphata</taxon>
        <taxon>Anabantaria</taxon>
        <taxon>Anabantiformes</taxon>
        <taxon>Channoidei</taxon>
        <taxon>Channidae</taxon>
        <taxon>Channa</taxon>
    </lineage>
</organism>
<feature type="compositionally biased region" description="Polar residues" evidence="7">
    <location>
        <begin position="824"/>
        <end position="834"/>
    </location>
</feature>
<dbReference type="InterPro" id="IPR025829">
    <property type="entry name" value="Zn_knuckle_CX2CX3GHX4C"/>
</dbReference>
<feature type="compositionally biased region" description="Low complexity" evidence="7">
    <location>
        <begin position="673"/>
        <end position="694"/>
    </location>
</feature>
<feature type="compositionally biased region" description="Basic and acidic residues" evidence="7">
    <location>
        <begin position="1005"/>
        <end position="1068"/>
    </location>
</feature>
<dbReference type="InterPro" id="IPR001841">
    <property type="entry name" value="Znf_RING"/>
</dbReference>
<feature type="domain" description="RING-type" evidence="8">
    <location>
        <begin position="263"/>
        <end position="303"/>
    </location>
</feature>
<evidence type="ECO:0008006" key="13">
    <source>
        <dbReference type="Google" id="ProtNLM"/>
    </source>
</evidence>
<feature type="compositionally biased region" description="Basic residues" evidence="7">
    <location>
        <begin position="1732"/>
        <end position="1744"/>
    </location>
</feature>
<dbReference type="GO" id="GO:0008270">
    <property type="term" value="F:zinc ion binding"/>
    <property type="evidence" value="ECO:0007669"/>
    <property type="project" value="UniProtKB-KW"/>
</dbReference>
<evidence type="ECO:0000313" key="12">
    <source>
        <dbReference type="Proteomes" id="UP001187415"/>
    </source>
</evidence>
<dbReference type="GO" id="GO:0006397">
    <property type="term" value="P:mRNA processing"/>
    <property type="evidence" value="ECO:0007669"/>
    <property type="project" value="InterPro"/>
</dbReference>
<feature type="domain" description="DWNN" evidence="10">
    <location>
        <begin position="4"/>
        <end position="76"/>
    </location>
</feature>
<dbReference type="SUPFAM" id="SSF57850">
    <property type="entry name" value="RING/U-box"/>
    <property type="match status" value="1"/>
</dbReference>
<keyword evidence="5" id="KW-0539">Nucleus</keyword>
<dbReference type="InterPro" id="IPR014891">
    <property type="entry name" value="DWNN_domain"/>
</dbReference>
<dbReference type="Gene3D" id="4.10.60.10">
    <property type="entry name" value="Zinc finger, CCHC-type"/>
    <property type="match status" value="1"/>
</dbReference>
<feature type="compositionally biased region" description="Polar residues" evidence="7">
    <location>
        <begin position="332"/>
        <end position="344"/>
    </location>
</feature>
<dbReference type="PROSITE" id="PS50158">
    <property type="entry name" value="ZF_CCHC"/>
    <property type="match status" value="1"/>
</dbReference>
<dbReference type="SMART" id="SM00343">
    <property type="entry name" value="ZnF_C2HC"/>
    <property type="match status" value="1"/>
</dbReference>
<feature type="region of interest" description="Disordered" evidence="7">
    <location>
        <begin position="595"/>
        <end position="757"/>
    </location>
</feature>
<name>A0AA88M9H0_CHASR</name>
<evidence type="ECO:0000259" key="8">
    <source>
        <dbReference type="PROSITE" id="PS50089"/>
    </source>
</evidence>
<evidence type="ECO:0000256" key="4">
    <source>
        <dbReference type="ARBA" id="ARBA00022833"/>
    </source>
</evidence>
<feature type="compositionally biased region" description="Low complexity" evidence="7">
    <location>
        <begin position="1712"/>
        <end position="1724"/>
    </location>
</feature>
<dbReference type="GO" id="GO:0016567">
    <property type="term" value="P:protein ubiquitination"/>
    <property type="evidence" value="ECO:0007669"/>
    <property type="project" value="InterPro"/>
</dbReference>
<feature type="compositionally biased region" description="Low complexity" evidence="7">
    <location>
        <begin position="506"/>
        <end position="516"/>
    </location>
</feature>
<feature type="region of interest" description="Disordered" evidence="7">
    <location>
        <begin position="1258"/>
        <end position="1394"/>
    </location>
</feature>
<feature type="compositionally biased region" description="Basic and acidic residues" evidence="7">
    <location>
        <begin position="1079"/>
        <end position="1093"/>
    </location>
</feature>
<feature type="region of interest" description="Disordered" evidence="7">
    <location>
        <begin position="801"/>
        <end position="1124"/>
    </location>
</feature>